<evidence type="ECO:0000313" key="3">
    <source>
        <dbReference type="EMBL" id="VTR52188.1"/>
    </source>
</evidence>
<evidence type="ECO:0000313" key="5">
    <source>
        <dbReference type="Proteomes" id="UP001566204"/>
    </source>
</evidence>
<gene>
    <name evidence="2" type="ORF">ABTW24_23595</name>
    <name evidence="3" type="ORF">NCTC11429_04528</name>
</gene>
<name>A0A4V6KWR2_9SPHI</name>
<accession>A0A4V6KWR2</accession>
<reference evidence="3 4" key="1">
    <citation type="submission" date="2019-05" db="EMBL/GenBank/DDBJ databases">
        <authorList>
            <consortium name="Pathogen Informatics"/>
        </authorList>
    </citation>
    <scope>NUCLEOTIDE SEQUENCE [LARGE SCALE GENOMIC DNA]</scope>
    <source>
        <strain evidence="3 4">NCTC11429</strain>
    </source>
</reference>
<dbReference type="AlphaFoldDB" id="A0A4V6KWR2"/>
<dbReference type="Proteomes" id="UP000308196">
    <property type="component" value="Chromosome"/>
</dbReference>
<dbReference type="RefSeq" id="WP_265713829.1">
    <property type="nucleotide sequence ID" value="NZ_CP141191.1"/>
</dbReference>
<dbReference type="KEGG" id="stha:NCTC11429_04528"/>
<feature type="compositionally biased region" description="Acidic residues" evidence="1">
    <location>
        <begin position="57"/>
        <end position="71"/>
    </location>
</feature>
<feature type="compositionally biased region" description="Basic and acidic residues" evidence="1">
    <location>
        <begin position="1"/>
        <end position="14"/>
    </location>
</feature>
<proteinExistence type="predicted"/>
<keyword evidence="5" id="KW-1185">Reference proteome</keyword>
<protein>
    <submittedName>
        <fullName evidence="3">Uncharacterized protein</fullName>
    </submittedName>
</protein>
<feature type="region of interest" description="Disordered" evidence="1">
    <location>
        <begin position="1"/>
        <end position="111"/>
    </location>
</feature>
<evidence type="ECO:0000256" key="1">
    <source>
        <dbReference type="SAM" id="MobiDB-lite"/>
    </source>
</evidence>
<dbReference type="EMBL" id="LR590484">
    <property type="protein sequence ID" value="VTR52188.1"/>
    <property type="molecule type" value="Genomic_DNA"/>
</dbReference>
<sequence>MSRTMNKTEIEQQKHQGVPVIAAAIVSQPGPEDFPGEIPNQPEEELPENDPNKQPEIPDEDDLGFDEEVGIEGENAFPEIDQEEWDQSANDAEGLPSEPMSPPSDLDETTI</sequence>
<organism evidence="3 4">
    <name type="scientific">Sphingobacterium thalpophilum</name>
    <dbReference type="NCBI Taxonomy" id="259"/>
    <lineage>
        <taxon>Bacteria</taxon>
        <taxon>Pseudomonadati</taxon>
        <taxon>Bacteroidota</taxon>
        <taxon>Sphingobacteriia</taxon>
        <taxon>Sphingobacteriales</taxon>
        <taxon>Sphingobacteriaceae</taxon>
        <taxon>Sphingobacterium</taxon>
    </lineage>
</organism>
<dbReference type="EMBL" id="JBEOQB010000008">
    <property type="protein sequence ID" value="MEZ0454594.1"/>
    <property type="molecule type" value="Genomic_DNA"/>
</dbReference>
<evidence type="ECO:0000313" key="4">
    <source>
        <dbReference type="Proteomes" id="UP000308196"/>
    </source>
</evidence>
<reference evidence="2 5" key="2">
    <citation type="submission" date="2024-06" db="EMBL/GenBank/DDBJ databases">
        <title>Soil Sphingobacterium thalpophilum.</title>
        <authorList>
            <person name="Yang J."/>
            <person name="Li J."/>
        </authorList>
    </citation>
    <scope>NUCLEOTIDE SEQUENCE [LARGE SCALE GENOMIC DNA]</scope>
    <source>
        <strain evidence="2 5">22g91tb</strain>
    </source>
</reference>
<dbReference type="Proteomes" id="UP001566204">
    <property type="component" value="Unassembled WGS sequence"/>
</dbReference>
<evidence type="ECO:0000313" key="2">
    <source>
        <dbReference type="EMBL" id="MEZ0454594.1"/>
    </source>
</evidence>